<organism evidence="2 3">
    <name type="scientific">Kaistella montana</name>
    <dbReference type="NCBI Taxonomy" id="1849733"/>
    <lineage>
        <taxon>Bacteria</taxon>
        <taxon>Pseudomonadati</taxon>
        <taxon>Bacteroidota</taxon>
        <taxon>Flavobacteriia</taxon>
        <taxon>Flavobacteriales</taxon>
        <taxon>Weeksellaceae</taxon>
        <taxon>Chryseobacterium group</taxon>
        <taxon>Kaistella</taxon>
    </lineage>
</organism>
<evidence type="ECO:0000313" key="3">
    <source>
        <dbReference type="Proteomes" id="UP001597394"/>
    </source>
</evidence>
<sequence>MKYLVTGGSGFIGSHLVECFLKNGHSVIIIDNFNGFMTIK</sequence>
<gene>
    <name evidence="2" type="ORF">ACFSO8_08925</name>
</gene>
<protein>
    <submittedName>
        <fullName evidence="2">NAD-dependent epimerase/dehydratase family protein</fullName>
    </submittedName>
</protein>
<dbReference type="Pfam" id="PF01370">
    <property type="entry name" value="Epimerase"/>
    <property type="match status" value="1"/>
</dbReference>
<accession>A0ABW5KA59</accession>
<dbReference type="Gene3D" id="3.40.50.720">
    <property type="entry name" value="NAD(P)-binding Rossmann-like Domain"/>
    <property type="match status" value="1"/>
</dbReference>
<proteinExistence type="predicted"/>
<comment type="caution">
    <text evidence="2">The sequence shown here is derived from an EMBL/GenBank/DDBJ whole genome shotgun (WGS) entry which is preliminary data.</text>
</comment>
<dbReference type="Proteomes" id="UP001597394">
    <property type="component" value="Unassembled WGS sequence"/>
</dbReference>
<dbReference type="InterPro" id="IPR001509">
    <property type="entry name" value="Epimerase_deHydtase"/>
</dbReference>
<dbReference type="EMBL" id="JBHULG010000002">
    <property type="protein sequence ID" value="MFD2545584.1"/>
    <property type="molecule type" value="Genomic_DNA"/>
</dbReference>
<evidence type="ECO:0000313" key="2">
    <source>
        <dbReference type="EMBL" id="MFD2545584.1"/>
    </source>
</evidence>
<reference evidence="3" key="1">
    <citation type="journal article" date="2019" name="Int. J. Syst. Evol. Microbiol.">
        <title>The Global Catalogue of Microorganisms (GCM) 10K type strain sequencing project: providing services to taxonomists for standard genome sequencing and annotation.</title>
        <authorList>
            <consortium name="The Broad Institute Genomics Platform"/>
            <consortium name="The Broad Institute Genome Sequencing Center for Infectious Disease"/>
            <person name="Wu L."/>
            <person name="Ma J."/>
        </authorList>
    </citation>
    <scope>NUCLEOTIDE SEQUENCE [LARGE SCALE GENOMIC DNA]</scope>
    <source>
        <strain evidence="3">KCTC 52204</strain>
    </source>
</reference>
<feature type="domain" description="NAD-dependent epimerase/dehydratase" evidence="1">
    <location>
        <begin position="4"/>
        <end position="33"/>
    </location>
</feature>
<name>A0ABW5KA59_9FLAO</name>
<dbReference type="RefSeq" id="WP_305120002.1">
    <property type="nucleotide sequence ID" value="NZ_JANFQP010000002.1"/>
</dbReference>
<dbReference type="InterPro" id="IPR036291">
    <property type="entry name" value="NAD(P)-bd_dom_sf"/>
</dbReference>
<dbReference type="SUPFAM" id="SSF51735">
    <property type="entry name" value="NAD(P)-binding Rossmann-fold domains"/>
    <property type="match status" value="1"/>
</dbReference>
<keyword evidence="3" id="KW-1185">Reference proteome</keyword>
<evidence type="ECO:0000259" key="1">
    <source>
        <dbReference type="Pfam" id="PF01370"/>
    </source>
</evidence>